<reference evidence="2 3" key="1">
    <citation type="journal article" date="2016" name="Mol. Biol. Evol.">
        <title>Comparative Genomics of Early-Diverging Mushroom-Forming Fungi Provides Insights into the Origins of Lignocellulose Decay Capabilities.</title>
        <authorList>
            <person name="Nagy L.G."/>
            <person name="Riley R."/>
            <person name="Tritt A."/>
            <person name="Adam C."/>
            <person name="Daum C."/>
            <person name="Floudas D."/>
            <person name="Sun H."/>
            <person name="Yadav J.S."/>
            <person name="Pangilinan J."/>
            <person name="Larsson K.H."/>
            <person name="Matsuura K."/>
            <person name="Barry K."/>
            <person name="Labutti K."/>
            <person name="Kuo R."/>
            <person name="Ohm R.A."/>
            <person name="Bhattacharya S.S."/>
            <person name="Shirouzu T."/>
            <person name="Yoshinaga Y."/>
            <person name="Martin F.M."/>
            <person name="Grigoriev I.V."/>
            <person name="Hibbett D.S."/>
        </authorList>
    </citation>
    <scope>NUCLEOTIDE SEQUENCE [LARGE SCALE GENOMIC DNA]</scope>
    <source>
        <strain evidence="2 3">HHB12029</strain>
    </source>
</reference>
<dbReference type="GO" id="GO:0016705">
    <property type="term" value="F:oxidoreductase activity, acting on paired donors, with incorporation or reduction of molecular oxygen"/>
    <property type="evidence" value="ECO:0007669"/>
    <property type="project" value="InterPro"/>
</dbReference>
<dbReference type="Proteomes" id="UP000077266">
    <property type="component" value="Unassembled WGS sequence"/>
</dbReference>
<evidence type="ECO:0000313" key="3">
    <source>
        <dbReference type="Proteomes" id="UP000077266"/>
    </source>
</evidence>
<dbReference type="OrthoDB" id="2789670at2759"/>
<sequence>MTRPRDIVPLVATTVAALLLSTYLYKRTRRLRPPPGPHCRPFFEHAADESHMLMSASGLFAARTDTVSAAMTTFFLVMTLYPEIQSALNGRSIT</sequence>
<dbReference type="GO" id="GO:0005506">
    <property type="term" value="F:iron ion binding"/>
    <property type="evidence" value="ECO:0007669"/>
    <property type="project" value="InterPro"/>
</dbReference>
<keyword evidence="1" id="KW-0472">Membrane</keyword>
<dbReference type="SUPFAM" id="SSF48264">
    <property type="entry name" value="Cytochrome P450"/>
    <property type="match status" value="1"/>
</dbReference>
<proteinExistence type="predicted"/>
<keyword evidence="1" id="KW-1133">Transmembrane helix</keyword>
<dbReference type="GO" id="GO:0004497">
    <property type="term" value="F:monooxygenase activity"/>
    <property type="evidence" value="ECO:0007669"/>
    <property type="project" value="InterPro"/>
</dbReference>
<gene>
    <name evidence="2" type="ORF">EXIGLDRAFT_759814</name>
</gene>
<name>A0A166BNI8_EXIGL</name>
<organism evidence="2 3">
    <name type="scientific">Exidia glandulosa HHB12029</name>
    <dbReference type="NCBI Taxonomy" id="1314781"/>
    <lineage>
        <taxon>Eukaryota</taxon>
        <taxon>Fungi</taxon>
        <taxon>Dikarya</taxon>
        <taxon>Basidiomycota</taxon>
        <taxon>Agaricomycotina</taxon>
        <taxon>Agaricomycetes</taxon>
        <taxon>Auriculariales</taxon>
        <taxon>Exidiaceae</taxon>
        <taxon>Exidia</taxon>
    </lineage>
</organism>
<evidence type="ECO:0000313" key="2">
    <source>
        <dbReference type="EMBL" id="KZW02700.1"/>
    </source>
</evidence>
<keyword evidence="1" id="KW-0812">Transmembrane</keyword>
<protein>
    <recommendedName>
        <fullName evidence="4">Cytochrome P450</fullName>
    </recommendedName>
</protein>
<evidence type="ECO:0000256" key="1">
    <source>
        <dbReference type="SAM" id="Phobius"/>
    </source>
</evidence>
<dbReference type="GO" id="GO:0020037">
    <property type="term" value="F:heme binding"/>
    <property type="evidence" value="ECO:0007669"/>
    <property type="project" value="InterPro"/>
</dbReference>
<dbReference type="InParanoid" id="A0A166BNI8"/>
<evidence type="ECO:0008006" key="4">
    <source>
        <dbReference type="Google" id="ProtNLM"/>
    </source>
</evidence>
<dbReference type="InterPro" id="IPR036396">
    <property type="entry name" value="Cyt_P450_sf"/>
</dbReference>
<feature type="transmembrane region" description="Helical" evidence="1">
    <location>
        <begin position="6"/>
        <end position="25"/>
    </location>
</feature>
<accession>A0A166BNI8</accession>
<keyword evidence="3" id="KW-1185">Reference proteome</keyword>
<dbReference type="EMBL" id="KV425887">
    <property type="protein sequence ID" value="KZW02700.1"/>
    <property type="molecule type" value="Genomic_DNA"/>
</dbReference>
<dbReference type="AlphaFoldDB" id="A0A166BNI8"/>